<proteinExistence type="inferred from homology"/>
<comment type="similarity">
    <text evidence="1">Belongs to the N-acetylmuramoyl-L-alanine amidase 2 family.</text>
</comment>
<dbReference type="Pfam" id="PF13620">
    <property type="entry name" value="CarboxypepD_reg"/>
    <property type="match status" value="1"/>
</dbReference>
<dbReference type="InterPro" id="IPR002502">
    <property type="entry name" value="Amidase_domain"/>
</dbReference>
<keyword evidence="2" id="KW-0732">Signal</keyword>
<dbReference type="Pfam" id="PF01510">
    <property type="entry name" value="Amidase_2"/>
    <property type="match status" value="1"/>
</dbReference>
<dbReference type="GO" id="GO:0030246">
    <property type="term" value="F:carbohydrate binding"/>
    <property type="evidence" value="ECO:0007669"/>
    <property type="project" value="InterPro"/>
</dbReference>
<reference evidence="5 6" key="1">
    <citation type="submission" date="2019-08" db="EMBL/GenBank/DDBJ databases">
        <title>Complete genome sequence of Candidatus Uab amorphum.</title>
        <authorList>
            <person name="Shiratori T."/>
            <person name="Suzuki S."/>
            <person name="Kakizawa Y."/>
            <person name="Ishida K."/>
        </authorList>
    </citation>
    <scope>NUCLEOTIDE SEQUENCE [LARGE SCALE GENOMIC DNA]</scope>
    <source>
        <strain evidence="5 6">SRT547</strain>
    </source>
</reference>
<dbReference type="Gene3D" id="3.40.80.10">
    <property type="entry name" value="Peptidoglycan recognition protein-like"/>
    <property type="match status" value="1"/>
</dbReference>
<dbReference type="PANTHER" id="PTHR11022:SF41">
    <property type="entry name" value="PEPTIDOGLYCAN-RECOGNITION PROTEIN LC-RELATED"/>
    <property type="match status" value="1"/>
</dbReference>
<dbReference type="EMBL" id="AP019860">
    <property type="protein sequence ID" value="BBM85755.1"/>
    <property type="molecule type" value="Genomic_DNA"/>
</dbReference>
<feature type="domain" description="N-acetylmuramoyl-L-alanine amidase" evidence="3">
    <location>
        <begin position="178"/>
        <end position="319"/>
    </location>
</feature>
<feature type="signal peptide" evidence="2">
    <location>
        <begin position="1"/>
        <end position="18"/>
    </location>
</feature>
<dbReference type="SUPFAM" id="SSF49452">
    <property type="entry name" value="Starch-binding domain-like"/>
    <property type="match status" value="1"/>
</dbReference>
<evidence type="ECO:0000256" key="2">
    <source>
        <dbReference type="SAM" id="SignalP"/>
    </source>
</evidence>
<accession>A0A5S9ISA0</accession>
<dbReference type="InterPro" id="IPR036505">
    <property type="entry name" value="Amidase/PGRP_sf"/>
</dbReference>
<dbReference type="KEGG" id="uam:UABAM_04133"/>
<evidence type="ECO:0008006" key="7">
    <source>
        <dbReference type="Google" id="ProtNLM"/>
    </source>
</evidence>
<dbReference type="SMART" id="SM00701">
    <property type="entry name" value="PGRP"/>
    <property type="match status" value="1"/>
</dbReference>
<evidence type="ECO:0000313" key="5">
    <source>
        <dbReference type="EMBL" id="BBM85755.1"/>
    </source>
</evidence>
<dbReference type="SUPFAM" id="SSF55846">
    <property type="entry name" value="N-acetylmuramoyl-L-alanine amidase-like"/>
    <property type="match status" value="1"/>
</dbReference>
<dbReference type="AlphaFoldDB" id="A0A5S9ISA0"/>
<dbReference type="CDD" id="cd06583">
    <property type="entry name" value="PGRP"/>
    <property type="match status" value="1"/>
</dbReference>
<protein>
    <recommendedName>
        <fullName evidence="7">N-acetylmuramoyl-L-alanine amidase domain-containing protein</fullName>
    </recommendedName>
</protein>
<dbReference type="GO" id="GO:0008745">
    <property type="term" value="F:N-acetylmuramoyl-L-alanine amidase activity"/>
    <property type="evidence" value="ECO:0007669"/>
    <property type="project" value="InterPro"/>
</dbReference>
<evidence type="ECO:0000259" key="3">
    <source>
        <dbReference type="SMART" id="SM00644"/>
    </source>
</evidence>
<sequence>MRFCVLSLIFVITTSVFAHDELQYTDRFTAQKMTRCQCEKVTLIDNSIQLYPDTTSGKLTSDAIQSKMFFNAATISYFAEVPEGATIQFEISAQNRDFEWSEWKQIHTSEADVHFENTNQAYRYRVIFTANSEGQSPQLNEVQVCYDFVFQHMIKEALPSGMGMRGVSKPSIVSRNGWGARQPKKGYSYHSPRRLTVHHTYRPLASSFKGASTIRSIQNYHMDSNGWSDIGYHFLIGTYSSGQTVIYQGRPENVLGAHTGGANTNNVGVNLIGDYDIESVHPNGYKAMINTLAWLCDRYNISPNEIYGHKDFSNTACPGRGLYSKIPQIKRDVRDVLNGGSGSETGTLIGAIYDSAKGSSSRLSGATVTLSNGKKVTTGSDGIFRFQIAPGNYSYTVSKSGYKSGSASRSVQANATVWGSVGLRK</sequence>
<gene>
    <name evidence="5" type="ORF">UABAM_04133</name>
</gene>
<keyword evidence="6" id="KW-1185">Reference proteome</keyword>
<evidence type="ECO:0000259" key="4">
    <source>
        <dbReference type="SMART" id="SM00701"/>
    </source>
</evidence>
<dbReference type="OrthoDB" id="9811296at2"/>
<dbReference type="GO" id="GO:0008270">
    <property type="term" value="F:zinc ion binding"/>
    <property type="evidence" value="ECO:0007669"/>
    <property type="project" value="InterPro"/>
</dbReference>
<evidence type="ECO:0000256" key="1">
    <source>
        <dbReference type="ARBA" id="ARBA00007553"/>
    </source>
</evidence>
<dbReference type="InterPro" id="IPR015510">
    <property type="entry name" value="PGRP"/>
</dbReference>
<dbReference type="GO" id="GO:0009253">
    <property type="term" value="P:peptidoglycan catabolic process"/>
    <property type="evidence" value="ECO:0007669"/>
    <property type="project" value="InterPro"/>
</dbReference>
<dbReference type="Proteomes" id="UP000326354">
    <property type="component" value="Chromosome"/>
</dbReference>
<feature type="domain" description="Peptidoglycan recognition protein family" evidence="4">
    <location>
        <begin position="170"/>
        <end position="313"/>
    </location>
</feature>
<name>A0A5S9ISA0_UABAM</name>
<evidence type="ECO:0000313" key="6">
    <source>
        <dbReference type="Proteomes" id="UP000326354"/>
    </source>
</evidence>
<dbReference type="RefSeq" id="WP_151969845.1">
    <property type="nucleotide sequence ID" value="NZ_AP019860.1"/>
</dbReference>
<dbReference type="PANTHER" id="PTHR11022">
    <property type="entry name" value="PEPTIDOGLYCAN RECOGNITION PROTEIN"/>
    <property type="match status" value="1"/>
</dbReference>
<feature type="chain" id="PRO_5024930219" description="N-acetylmuramoyl-L-alanine amidase domain-containing protein" evidence="2">
    <location>
        <begin position="19"/>
        <end position="425"/>
    </location>
</feature>
<dbReference type="InterPro" id="IPR013784">
    <property type="entry name" value="Carb-bd-like_fold"/>
</dbReference>
<dbReference type="InterPro" id="IPR006619">
    <property type="entry name" value="PGRP_domain_met/bac"/>
</dbReference>
<dbReference type="SMART" id="SM00644">
    <property type="entry name" value="Ami_2"/>
    <property type="match status" value="1"/>
</dbReference>
<organism evidence="5 6">
    <name type="scientific">Uabimicrobium amorphum</name>
    <dbReference type="NCBI Taxonomy" id="2596890"/>
    <lineage>
        <taxon>Bacteria</taxon>
        <taxon>Pseudomonadati</taxon>
        <taxon>Planctomycetota</taxon>
        <taxon>Candidatus Uabimicrobiia</taxon>
        <taxon>Candidatus Uabimicrobiales</taxon>
        <taxon>Candidatus Uabimicrobiaceae</taxon>
        <taxon>Candidatus Uabimicrobium</taxon>
    </lineage>
</organism>
<dbReference type="Gene3D" id="2.60.40.1120">
    <property type="entry name" value="Carboxypeptidase-like, regulatory domain"/>
    <property type="match status" value="1"/>
</dbReference>